<dbReference type="InterPro" id="IPR025322">
    <property type="entry name" value="PADRE_dom"/>
</dbReference>
<keyword evidence="2" id="KW-1185">Reference proteome</keyword>
<dbReference type="Pfam" id="PF14009">
    <property type="entry name" value="PADRE"/>
    <property type="match status" value="1"/>
</dbReference>
<reference evidence="1 2" key="1">
    <citation type="submission" date="2016-09" db="EMBL/GenBank/DDBJ databases">
        <title>The draft genome of Dichanthelium oligosanthes: A C3 panicoid grass species.</title>
        <authorList>
            <person name="Studer A.J."/>
            <person name="Schnable J.C."/>
            <person name="Brutnell T.P."/>
        </authorList>
    </citation>
    <scope>NUCLEOTIDE SEQUENCE [LARGE SCALE GENOMIC DNA]</scope>
    <source>
        <strain evidence="2">cv. Kellogg 1175</strain>
        <tissue evidence="1">Leaf</tissue>
    </source>
</reference>
<accession>A0A1E5VQB1</accession>
<gene>
    <name evidence="1" type="ORF">BAE44_0011670</name>
</gene>
<sequence length="153" mass="16799">MKPLRRGRSRWGKQRMDLGRTRSRVRRGGGCLGARLAALPADEELEFGGVYATFPMKRLGTPLAAANMGHLATAATREARRSARVSDLIVVPPATEVAAAVEVETPNRLRLDEMVDDAAAAELGVLKHRLSTARLRRPTLETIQEENYLLSRA</sequence>
<comment type="caution">
    <text evidence="1">The sequence shown here is derived from an EMBL/GenBank/DDBJ whole genome shotgun (WGS) entry which is preliminary data.</text>
</comment>
<dbReference type="STRING" id="888268.A0A1E5VQB1"/>
<dbReference type="EMBL" id="LWDX02032846">
    <property type="protein sequence ID" value="OEL27310.1"/>
    <property type="molecule type" value="Genomic_DNA"/>
</dbReference>
<protein>
    <submittedName>
        <fullName evidence="1">Uncharacterized protein</fullName>
    </submittedName>
</protein>
<name>A0A1E5VQB1_9POAL</name>
<dbReference type="Proteomes" id="UP000095767">
    <property type="component" value="Unassembled WGS sequence"/>
</dbReference>
<proteinExistence type="predicted"/>
<dbReference type="OrthoDB" id="1922322at2759"/>
<evidence type="ECO:0000313" key="1">
    <source>
        <dbReference type="EMBL" id="OEL27310.1"/>
    </source>
</evidence>
<dbReference type="AlphaFoldDB" id="A0A1E5VQB1"/>
<evidence type="ECO:0000313" key="2">
    <source>
        <dbReference type="Proteomes" id="UP000095767"/>
    </source>
</evidence>
<organism evidence="1 2">
    <name type="scientific">Dichanthelium oligosanthes</name>
    <dbReference type="NCBI Taxonomy" id="888268"/>
    <lineage>
        <taxon>Eukaryota</taxon>
        <taxon>Viridiplantae</taxon>
        <taxon>Streptophyta</taxon>
        <taxon>Embryophyta</taxon>
        <taxon>Tracheophyta</taxon>
        <taxon>Spermatophyta</taxon>
        <taxon>Magnoliopsida</taxon>
        <taxon>Liliopsida</taxon>
        <taxon>Poales</taxon>
        <taxon>Poaceae</taxon>
        <taxon>PACMAD clade</taxon>
        <taxon>Panicoideae</taxon>
        <taxon>Panicodae</taxon>
        <taxon>Paniceae</taxon>
        <taxon>Dichantheliinae</taxon>
        <taxon>Dichanthelium</taxon>
    </lineage>
</organism>